<keyword evidence="2" id="KW-1185">Reference proteome</keyword>
<sequence length="53" mass="5714">MEVTFFLSLGSSVGMSSLPRRNEGSKRIVTGSKGPSKVVDSIKIWPCLETGDQ</sequence>
<organism evidence="1 2">
    <name type="scientific">Corchorus olitorius</name>
    <dbReference type="NCBI Taxonomy" id="93759"/>
    <lineage>
        <taxon>Eukaryota</taxon>
        <taxon>Viridiplantae</taxon>
        <taxon>Streptophyta</taxon>
        <taxon>Embryophyta</taxon>
        <taxon>Tracheophyta</taxon>
        <taxon>Spermatophyta</taxon>
        <taxon>Magnoliopsida</taxon>
        <taxon>eudicotyledons</taxon>
        <taxon>Gunneridae</taxon>
        <taxon>Pentapetalae</taxon>
        <taxon>rosids</taxon>
        <taxon>malvids</taxon>
        <taxon>Malvales</taxon>
        <taxon>Malvaceae</taxon>
        <taxon>Grewioideae</taxon>
        <taxon>Apeibeae</taxon>
        <taxon>Corchorus</taxon>
    </lineage>
</organism>
<evidence type="ECO:0000313" key="1">
    <source>
        <dbReference type="EMBL" id="OMO59753.1"/>
    </source>
</evidence>
<dbReference type="Proteomes" id="UP000187203">
    <property type="component" value="Unassembled WGS sequence"/>
</dbReference>
<dbReference type="EMBL" id="AWUE01022070">
    <property type="protein sequence ID" value="OMO59753.1"/>
    <property type="molecule type" value="Genomic_DNA"/>
</dbReference>
<accession>A0A1R3GNT9</accession>
<comment type="caution">
    <text evidence="1">The sequence shown here is derived from an EMBL/GenBank/DDBJ whole genome shotgun (WGS) entry which is preliminary data.</text>
</comment>
<protein>
    <submittedName>
        <fullName evidence="1">Uncharacterized protein</fullName>
    </submittedName>
</protein>
<gene>
    <name evidence="1" type="ORF">COLO4_34080</name>
</gene>
<evidence type="ECO:0000313" key="2">
    <source>
        <dbReference type="Proteomes" id="UP000187203"/>
    </source>
</evidence>
<dbReference type="AlphaFoldDB" id="A0A1R3GNT9"/>
<proteinExistence type="predicted"/>
<reference evidence="2" key="1">
    <citation type="submission" date="2013-09" db="EMBL/GenBank/DDBJ databases">
        <title>Corchorus olitorius genome sequencing.</title>
        <authorList>
            <person name="Alam M."/>
            <person name="Haque M.S."/>
            <person name="Islam M.S."/>
            <person name="Emdad E.M."/>
            <person name="Islam M.M."/>
            <person name="Ahmed B."/>
            <person name="Halim A."/>
            <person name="Hossen Q.M.M."/>
            <person name="Hossain M.Z."/>
            <person name="Ahmed R."/>
            <person name="Khan M.M."/>
            <person name="Islam R."/>
            <person name="Rashid M.M."/>
            <person name="Khan S.A."/>
            <person name="Rahman M.S."/>
            <person name="Alam M."/>
            <person name="Yahiya A.S."/>
            <person name="Khan M.S."/>
            <person name="Azam M.S."/>
            <person name="Haque T."/>
            <person name="Lashkar M.Z.H."/>
            <person name="Akhand A.I."/>
            <person name="Morshed G."/>
            <person name="Roy S."/>
            <person name="Uddin K.S."/>
            <person name="Rabeya T."/>
            <person name="Hossain A.S."/>
            <person name="Chowdhury A."/>
            <person name="Snigdha A.R."/>
            <person name="Mortoza M.S."/>
            <person name="Matin S.A."/>
            <person name="Hoque S.M.E."/>
            <person name="Islam M.K."/>
            <person name="Roy D.K."/>
            <person name="Haider R."/>
            <person name="Moosa M.M."/>
            <person name="Elias S.M."/>
            <person name="Hasan A.M."/>
            <person name="Jahan S."/>
            <person name="Shafiuddin M."/>
            <person name="Mahmood N."/>
            <person name="Shommy N.S."/>
        </authorList>
    </citation>
    <scope>NUCLEOTIDE SEQUENCE [LARGE SCALE GENOMIC DNA]</scope>
    <source>
        <strain evidence="2">cv. O-4</strain>
    </source>
</reference>
<name>A0A1R3GNT9_9ROSI</name>